<keyword evidence="2" id="KW-0067">ATP-binding</keyword>
<keyword evidence="1" id="KW-0547">Nucleotide-binding</keyword>
<dbReference type="InterPro" id="IPR027417">
    <property type="entry name" value="P-loop_NTPase"/>
</dbReference>
<dbReference type="Gene3D" id="3.40.50.300">
    <property type="entry name" value="P-loop containing nucleotide triphosphate hydrolases"/>
    <property type="match status" value="1"/>
</dbReference>
<evidence type="ECO:0000256" key="2">
    <source>
        <dbReference type="ARBA" id="ARBA00022840"/>
    </source>
</evidence>
<reference evidence="5 6" key="1">
    <citation type="journal article" date="2018" name="Nat. Biotechnol.">
        <title>A standardized bacterial taxonomy based on genome phylogeny substantially revises the tree of life.</title>
        <authorList>
            <person name="Parks D.H."/>
            <person name="Chuvochina M."/>
            <person name="Waite D.W."/>
            <person name="Rinke C."/>
            <person name="Skarshewski A."/>
            <person name="Chaumeil P.A."/>
            <person name="Hugenholtz P."/>
        </authorList>
    </citation>
    <scope>NUCLEOTIDE SEQUENCE [LARGE SCALE GENOMIC DNA]</scope>
    <source>
        <strain evidence="5">UBA11306</strain>
    </source>
</reference>
<accession>A0A3D4S5F9</accession>
<dbReference type="EMBL" id="DQHO01000024">
    <property type="protein sequence ID" value="HCS93838.1"/>
    <property type="molecule type" value="Genomic_DNA"/>
</dbReference>
<dbReference type="AlphaFoldDB" id="A0A3D4S5F9"/>
<dbReference type="PANTHER" id="PTHR32071">
    <property type="entry name" value="TRANSCRIPTIONAL REGULATORY PROTEIN"/>
    <property type="match status" value="1"/>
</dbReference>
<dbReference type="GO" id="GO:0003677">
    <property type="term" value="F:DNA binding"/>
    <property type="evidence" value="ECO:0007669"/>
    <property type="project" value="UniProtKB-KW"/>
</dbReference>
<name>A0A3D4S5F9_9ENTE</name>
<dbReference type="InterPro" id="IPR003593">
    <property type="entry name" value="AAA+_ATPase"/>
</dbReference>
<protein>
    <submittedName>
        <fullName evidence="5">Transcription antiterminator BglG</fullName>
    </submittedName>
</protein>
<evidence type="ECO:0000256" key="3">
    <source>
        <dbReference type="ARBA" id="ARBA00023125"/>
    </source>
</evidence>
<organism evidence="5 6">
    <name type="scientific">Bavariicoccus seileri</name>
    <dbReference type="NCBI Taxonomy" id="549685"/>
    <lineage>
        <taxon>Bacteria</taxon>
        <taxon>Bacillati</taxon>
        <taxon>Bacillota</taxon>
        <taxon>Bacilli</taxon>
        <taxon>Lactobacillales</taxon>
        <taxon>Enterococcaceae</taxon>
        <taxon>Bavariicoccus</taxon>
    </lineage>
</organism>
<evidence type="ECO:0000313" key="6">
    <source>
        <dbReference type="Proteomes" id="UP000262195"/>
    </source>
</evidence>
<dbReference type="PROSITE" id="PS50045">
    <property type="entry name" value="SIGMA54_INTERACT_4"/>
    <property type="match status" value="1"/>
</dbReference>
<dbReference type="Pfam" id="PF00158">
    <property type="entry name" value="Sigma54_activat"/>
    <property type="match status" value="1"/>
</dbReference>
<dbReference type="SUPFAM" id="SSF46785">
    <property type="entry name" value="Winged helix' DNA-binding domain"/>
    <property type="match status" value="1"/>
</dbReference>
<proteinExistence type="predicted"/>
<dbReference type="CDD" id="cd00009">
    <property type="entry name" value="AAA"/>
    <property type="match status" value="1"/>
</dbReference>
<evidence type="ECO:0000256" key="1">
    <source>
        <dbReference type="ARBA" id="ARBA00022741"/>
    </source>
</evidence>
<dbReference type="SUPFAM" id="SSF52540">
    <property type="entry name" value="P-loop containing nucleoside triphosphate hydrolases"/>
    <property type="match status" value="1"/>
</dbReference>
<dbReference type="SMART" id="SM00382">
    <property type="entry name" value="AAA"/>
    <property type="match status" value="1"/>
</dbReference>
<dbReference type="PANTHER" id="PTHR32071:SF90">
    <property type="entry name" value="TRANSCRIPTIONAL REGULATORY PROTEIN LEVR"/>
    <property type="match status" value="1"/>
</dbReference>
<evidence type="ECO:0000259" key="4">
    <source>
        <dbReference type="PROSITE" id="PS50045"/>
    </source>
</evidence>
<gene>
    <name evidence="5" type="ORF">DIW15_03905</name>
</gene>
<keyword evidence="3" id="KW-0238">DNA-binding</keyword>
<sequence length="474" mass="53516">MNDKIILDYINNTAKALSASTGVTTKEVSSSLGLQRSNVSAVLNNLVRQNKLVKGEGRPVKYWIPLEIRKPFSTPVASYKENIMPQEKAVVRHHLFEKMIGNDMSLKTPIDQAKAAVIYPDNGLYTLIIGPTGSGKTYFANAMASFAKFQGLIKKDRVMSTLNCADYANNPQLLMSYLFGHTKGAYTGAENERPGLLKQSDGTILFLDEVHRLPPEGQEMLFSFMDSGEYRPLGYSGPPLKAKVRIVCATTENPKSSLLSTFLRRIPIVIRLPAFHNREAKERLDLLKHLIGIEAKRIKREIQIDERVVKALLGSVTYGNVGQLKSIIQMVCAKGFLQNDPESLTLYLRYDELEDVLADGLNRFNQERQLYTSFLGLIEPETTMSPSDDPLPADTDNYEPPFNLYDIIGDKMAMLKEENMSDEQIQGFISTDIDLHLKSFYRNRQYLTQKDEKKLKEIVPEQIINLSPESFIDF</sequence>
<dbReference type="InterPro" id="IPR036390">
    <property type="entry name" value="WH_DNA-bd_sf"/>
</dbReference>
<feature type="non-terminal residue" evidence="5">
    <location>
        <position position="474"/>
    </location>
</feature>
<dbReference type="STRING" id="1121105.GCA_000421665_01711"/>
<dbReference type="GO" id="GO:0005524">
    <property type="term" value="F:ATP binding"/>
    <property type="evidence" value="ECO:0007669"/>
    <property type="project" value="UniProtKB-KW"/>
</dbReference>
<feature type="domain" description="Sigma-54 factor interaction" evidence="4">
    <location>
        <begin position="99"/>
        <end position="333"/>
    </location>
</feature>
<dbReference type="Proteomes" id="UP000262195">
    <property type="component" value="Unassembled WGS sequence"/>
</dbReference>
<dbReference type="GO" id="GO:0006355">
    <property type="term" value="P:regulation of DNA-templated transcription"/>
    <property type="evidence" value="ECO:0007669"/>
    <property type="project" value="InterPro"/>
</dbReference>
<comment type="caution">
    <text evidence="5">The sequence shown here is derived from an EMBL/GenBank/DDBJ whole genome shotgun (WGS) entry which is preliminary data.</text>
</comment>
<dbReference type="InterPro" id="IPR002078">
    <property type="entry name" value="Sigma_54_int"/>
</dbReference>
<evidence type="ECO:0000313" key="5">
    <source>
        <dbReference type="EMBL" id="HCS93838.1"/>
    </source>
</evidence>